<gene>
    <name evidence="2" type="ORF">HHI36_007810</name>
</gene>
<protein>
    <submittedName>
        <fullName evidence="2">Uncharacterized protein</fullName>
    </submittedName>
</protein>
<accession>A0ABD2MQT7</accession>
<feature type="region of interest" description="Disordered" evidence="1">
    <location>
        <begin position="67"/>
        <end position="117"/>
    </location>
</feature>
<feature type="compositionally biased region" description="Polar residues" evidence="1">
    <location>
        <begin position="67"/>
        <end position="78"/>
    </location>
</feature>
<keyword evidence="3" id="KW-1185">Reference proteome</keyword>
<evidence type="ECO:0000256" key="1">
    <source>
        <dbReference type="SAM" id="MobiDB-lite"/>
    </source>
</evidence>
<organism evidence="2 3">
    <name type="scientific">Cryptolaemus montrouzieri</name>
    <dbReference type="NCBI Taxonomy" id="559131"/>
    <lineage>
        <taxon>Eukaryota</taxon>
        <taxon>Metazoa</taxon>
        <taxon>Ecdysozoa</taxon>
        <taxon>Arthropoda</taxon>
        <taxon>Hexapoda</taxon>
        <taxon>Insecta</taxon>
        <taxon>Pterygota</taxon>
        <taxon>Neoptera</taxon>
        <taxon>Endopterygota</taxon>
        <taxon>Coleoptera</taxon>
        <taxon>Polyphaga</taxon>
        <taxon>Cucujiformia</taxon>
        <taxon>Coccinelloidea</taxon>
        <taxon>Coccinellidae</taxon>
        <taxon>Scymninae</taxon>
        <taxon>Scymnini</taxon>
        <taxon>Cryptolaemus</taxon>
    </lineage>
</organism>
<sequence length="117" mass="13272">MNNTPRRNISRYQAGNIFGKAWTRADTSTNATSDFRSNGIYPLDRNAIPEHYFFISNAAPCQIKLEQQVNEDQTAKSNKSNDHRTTSPQPETSRENEPNPAERSEDVDFISPSKVLQ</sequence>
<name>A0ABD2MQT7_9CUCU</name>
<proteinExistence type="predicted"/>
<reference evidence="2 3" key="1">
    <citation type="journal article" date="2021" name="BMC Biol.">
        <title>Horizontally acquired antibacterial genes associated with adaptive radiation of ladybird beetles.</title>
        <authorList>
            <person name="Li H.S."/>
            <person name="Tang X.F."/>
            <person name="Huang Y.H."/>
            <person name="Xu Z.Y."/>
            <person name="Chen M.L."/>
            <person name="Du X.Y."/>
            <person name="Qiu B.Y."/>
            <person name="Chen P.T."/>
            <person name="Zhang W."/>
            <person name="Slipinski A."/>
            <person name="Escalona H.E."/>
            <person name="Waterhouse R.M."/>
            <person name="Zwick A."/>
            <person name="Pang H."/>
        </authorList>
    </citation>
    <scope>NUCLEOTIDE SEQUENCE [LARGE SCALE GENOMIC DNA]</scope>
    <source>
        <strain evidence="2">SYSU2018</strain>
    </source>
</reference>
<feature type="compositionally biased region" description="Basic and acidic residues" evidence="1">
    <location>
        <begin position="92"/>
        <end position="106"/>
    </location>
</feature>
<evidence type="ECO:0000313" key="3">
    <source>
        <dbReference type="Proteomes" id="UP001516400"/>
    </source>
</evidence>
<evidence type="ECO:0000313" key="2">
    <source>
        <dbReference type="EMBL" id="KAL3268708.1"/>
    </source>
</evidence>
<comment type="caution">
    <text evidence="2">The sequence shown here is derived from an EMBL/GenBank/DDBJ whole genome shotgun (WGS) entry which is preliminary data.</text>
</comment>
<dbReference type="AlphaFoldDB" id="A0ABD2MQT7"/>
<dbReference type="EMBL" id="JABFTP020000021">
    <property type="protein sequence ID" value="KAL3268708.1"/>
    <property type="molecule type" value="Genomic_DNA"/>
</dbReference>
<dbReference type="Proteomes" id="UP001516400">
    <property type="component" value="Unassembled WGS sequence"/>
</dbReference>